<protein>
    <submittedName>
        <fullName evidence="1">Peptidase</fullName>
    </submittedName>
</protein>
<comment type="caution">
    <text evidence="1">The sequence shown here is derived from an EMBL/GenBank/DDBJ whole genome shotgun (WGS) entry which is preliminary data.</text>
</comment>
<dbReference type="AlphaFoldDB" id="A0AA37RYT5"/>
<dbReference type="Proteomes" id="UP001161422">
    <property type="component" value="Unassembled WGS sequence"/>
</dbReference>
<name>A0AA37RYT5_9GAMM</name>
<sequence length="241" mass="27225">MSNHAILNNIDHLDLKVSTERRAELGDDLMCVQTFPLEFRNVQAEYPIFFSHHPQTNELQPLVMFGFEHGENLYLDSNGWRADYIPLMVEKGPFMIGTQTFPNEPDRNEPVLTIDLDSPRVSATAGESLFLPHGGSSEFTERMASVMQAVYEGDGHSKGLVAALEKHQLLEPFFLDIELDNGDRHRLSGFMTINEDKLSELDAEALAELNQQGYLQPIYMVIASLSNIRRLIAFKNQSLAE</sequence>
<accession>A0AA37RYT5</accession>
<proteinExistence type="predicted"/>
<keyword evidence="2" id="KW-1185">Reference proteome</keyword>
<dbReference type="RefSeq" id="WP_095507064.1">
    <property type="nucleotide sequence ID" value="NZ_BSNC01000009.1"/>
</dbReference>
<evidence type="ECO:0000313" key="1">
    <source>
        <dbReference type="EMBL" id="GLP97636.1"/>
    </source>
</evidence>
<reference evidence="1" key="2">
    <citation type="submission" date="2023-01" db="EMBL/GenBank/DDBJ databases">
        <title>Draft genome sequence of Paraferrimonas sedimenticola strain NBRC 101628.</title>
        <authorList>
            <person name="Sun Q."/>
            <person name="Mori K."/>
        </authorList>
    </citation>
    <scope>NUCLEOTIDE SEQUENCE</scope>
    <source>
        <strain evidence="1">NBRC 101628</strain>
    </source>
</reference>
<evidence type="ECO:0000313" key="2">
    <source>
        <dbReference type="Proteomes" id="UP001161422"/>
    </source>
</evidence>
<gene>
    <name evidence="1" type="ORF">GCM10007895_29430</name>
</gene>
<dbReference type="InterPro" id="IPR010836">
    <property type="entry name" value="SapC"/>
</dbReference>
<dbReference type="Pfam" id="PF07277">
    <property type="entry name" value="SapC"/>
    <property type="match status" value="1"/>
</dbReference>
<organism evidence="1 2">
    <name type="scientific">Paraferrimonas sedimenticola</name>
    <dbReference type="NCBI Taxonomy" id="375674"/>
    <lineage>
        <taxon>Bacteria</taxon>
        <taxon>Pseudomonadati</taxon>
        <taxon>Pseudomonadota</taxon>
        <taxon>Gammaproteobacteria</taxon>
        <taxon>Alteromonadales</taxon>
        <taxon>Ferrimonadaceae</taxon>
        <taxon>Paraferrimonas</taxon>
    </lineage>
</organism>
<dbReference type="EMBL" id="BSNC01000009">
    <property type="protein sequence ID" value="GLP97636.1"/>
    <property type="molecule type" value="Genomic_DNA"/>
</dbReference>
<reference evidence="1" key="1">
    <citation type="journal article" date="2014" name="Int. J. Syst. Evol. Microbiol.">
        <title>Complete genome sequence of Corynebacterium casei LMG S-19264T (=DSM 44701T), isolated from a smear-ripened cheese.</title>
        <authorList>
            <consortium name="US DOE Joint Genome Institute (JGI-PGF)"/>
            <person name="Walter F."/>
            <person name="Albersmeier A."/>
            <person name="Kalinowski J."/>
            <person name="Ruckert C."/>
        </authorList>
    </citation>
    <scope>NUCLEOTIDE SEQUENCE</scope>
    <source>
        <strain evidence="1">NBRC 101628</strain>
    </source>
</reference>